<evidence type="ECO:0000256" key="1">
    <source>
        <dbReference type="SAM" id="MobiDB-lite"/>
    </source>
</evidence>
<proteinExistence type="predicted"/>
<evidence type="ECO:0000313" key="2">
    <source>
        <dbReference type="EMBL" id="UWZ51361.1"/>
    </source>
</evidence>
<organism evidence="2 3">
    <name type="scientific">Dactylosporangium aurantiacum</name>
    <dbReference type="NCBI Taxonomy" id="35754"/>
    <lineage>
        <taxon>Bacteria</taxon>
        <taxon>Bacillati</taxon>
        <taxon>Actinomycetota</taxon>
        <taxon>Actinomycetes</taxon>
        <taxon>Micromonosporales</taxon>
        <taxon>Micromonosporaceae</taxon>
        <taxon>Dactylosporangium</taxon>
    </lineage>
</organism>
<keyword evidence="3" id="KW-1185">Reference proteome</keyword>
<dbReference type="EMBL" id="CP073767">
    <property type="protein sequence ID" value="UWZ51361.1"/>
    <property type="molecule type" value="Genomic_DNA"/>
</dbReference>
<reference evidence="2" key="1">
    <citation type="submission" date="2021-04" db="EMBL/GenBank/DDBJ databases">
        <title>Dactylosporangium aurantiacum NRRL B-8018 full assembly.</title>
        <authorList>
            <person name="Hartkoorn R.C."/>
            <person name="Beaudoing E."/>
            <person name="Hot D."/>
        </authorList>
    </citation>
    <scope>NUCLEOTIDE SEQUENCE</scope>
    <source>
        <strain evidence="2">NRRL B-8018</strain>
    </source>
</reference>
<evidence type="ECO:0000313" key="3">
    <source>
        <dbReference type="Proteomes" id="UP001058003"/>
    </source>
</evidence>
<dbReference type="AlphaFoldDB" id="A0A9Q9I8Z1"/>
<sequence>MLDREPAFRPPRLRAGAPPQAYTPPALDNQTPWQELFRAHTGQMDSGSCLDFAVAYQDVAHTKGLPRDSH</sequence>
<dbReference type="KEGG" id="daur:Daura_31995"/>
<accession>A0A9Q9I8Z1</accession>
<name>A0A9Q9I8Z1_9ACTN</name>
<dbReference type="RefSeq" id="WP_033364364.1">
    <property type="nucleotide sequence ID" value="NZ_CP073767.1"/>
</dbReference>
<dbReference type="Proteomes" id="UP001058003">
    <property type="component" value="Chromosome"/>
</dbReference>
<gene>
    <name evidence="2" type="ORF">Daura_31995</name>
</gene>
<dbReference type="OrthoDB" id="10004551at2"/>
<feature type="region of interest" description="Disordered" evidence="1">
    <location>
        <begin position="1"/>
        <end position="28"/>
    </location>
</feature>
<protein>
    <submittedName>
        <fullName evidence="2">Uncharacterized protein</fullName>
    </submittedName>
</protein>